<evidence type="ECO:0000313" key="2">
    <source>
        <dbReference type="EMBL" id="MBB3860689.1"/>
    </source>
</evidence>
<feature type="chain" id="PRO_5031122162" evidence="1">
    <location>
        <begin position="23"/>
        <end position="185"/>
    </location>
</feature>
<evidence type="ECO:0000256" key="1">
    <source>
        <dbReference type="SAM" id="SignalP"/>
    </source>
</evidence>
<feature type="signal peptide" evidence="1">
    <location>
        <begin position="1"/>
        <end position="22"/>
    </location>
</feature>
<gene>
    <name evidence="2" type="ORF">GGQ88_001958</name>
</gene>
<protein>
    <submittedName>
        <fullName evidence="2">Uncharacterized protein</fullName>
    </submittedName>
</protein>
<name>A0A7W6EWD0_9SPHN</name>
<evidence type="ECO:0000313" key="3">
    <source>
        <dbReference type="Proteomes" id="UP000562395"/>
    </source>
</evidence>
<reference evidence="2 3" key="1">
    <citation type="submission" date="2020-08" db="EMBL/GenBank/DDBJ databases">
        <title>Genomic Encyclopedia of Type Strains, Phase IV (KMG-IV): sequencing the most valuable type-strain genomes for metagenomic binning, comparative biology and taxonomic classification.</title>
        <authorList>
            <person name="Goeker M."/>
        </authorList>
    </citation>
    <scope>NUCLEOTIDE SEQUENCE [LARGE SCALE GENOMIC DNA]</scope>
    <source>
        <strain evidence="2 3">DSM 14552</strain>
    </source>
</reference>
<proteinExistence type="predicted"/>
<sequence length="185" mass="20279">MKTAIALSVAFCLTVSPSATNAQQSEASKPAEPGAVKRGVVILQGQPKPMAAPVVNPARCERPIENADIKISRLNMDASKFDREFSHKLKIAKDTVSLDFAVPWLGDSDAPALIGRWLEEIKASGGNISRSEYCQKSRGFFSFVGRLLKRQPTDRFSAIKAYDAVLQINGADQTVTQILFRKRTK</sequence>
<organism evidence="2 3">
    <name type="scientific">Novosphingobium hassiacum</name>
    <dbReference type="NCBI Taxonomy" id="173676"/>
    <lineage>
        <taxon>Bacteria</taxon>
        <taxon>Pseudomonadati</taxon>
        <taxon>Pseudomonadota</taxon>
        <taxon>Alphaproteobacteria</taxon>
        <taxon>Sphingomonadales</taxon>
        <taxon>Sphingomonadaceae</taxon>
        <taxon>Novosphingobium</taxon>
    </lineage>
</organism>
<keyword evidence="1" id="KW-0732">Signal</keyword>
<dbReference type="EMBL" id="JACICY010000004">
    <property type="protein sequence ID" value="MBB3860689.1"/>
    <property type="molecule type" value="Genomic_DNA"/>
</dbReference>
<accession>A0A7W6EWD0</accession>
<dbReference type="Proteomes" id="UP000562395">
    <property type="component" value="Unassembled WGS sequence"/>
</dbReference>
<dbReference type="RefSeq" id="WP_183612960.1">
    <property type="nucleotide sequence ID" value="NZ_JACICY010000004.1"/>
</dbReference>
<keyword evidence="3" id="KW-1185">Reference proteome</keyword>
<dbReference type="AlphaFoldDB" id="A0A7W6EWD0"/>
<comment type="caution">
    <text evidence="2">The sequence shown here is derived from an EMBL/GenBank/DDBJ whole genome shotgun (WGS) entry which is preliminary data.</text>
</comment>